<dbReference type="InterPro" id="IPR024269">
    <property type="entry name" value="DUF3791"/>
</dbReference>
<dbReference type="EMBL" id="QSEN01000011">
    <property type="protein sequence ID" value="RGZ75198.1"/>
    <property type="molecule type" value="Genomic_DNA"/>
</dbReference>
<evidence type="ECO:0000313" key="4">
    <source>
        <dbReference type="Proteomes" id="UP000266698"/>
    </source>
</evidence>
<accession>A0A396FQP7</accession>
<dbReference type="Proteomes" id="UP000284835">
    <property type="component" value="Unassembled WGS sequence"/>
</dbReference>
<reference evidence="4 5" key="1">
    <citation type="submission" date="2018-08" db="EMBL/GenBank/DDBJ databases">
        <title>A genome reference for cultivated species of the human gut microbiota.</title>
        <authorList>
            <person name="Zou Y."/>
            <person name="Xue W."/>
            <person name="Luo G."/>
        </authorList>
    </citation>
    <scope>NUCLEOTIDE SEQUENCE [LARGE SCALE GENOMIC DNA]</scope>
    <source>
        <strain evidence="3 4">AF36-2BH</strain>
        <strain evidence="2 6">AM30-13AC</strain>
        <strain evidence="1 5">AM48-7</strain>
    </source>
</reference>
<dbReference type="AlphaFoldDB" id="A0A396FQP7"/>
<protein>
    <submittedName>
        <fullName evidence="3">DUF3791 domain-containing protein</fullName>
    </submittedName>
</protein>
<dbReference type="RefSeq" id="WP_118083203.1">
    <property type="nucleotide sequence ID" value="NZ_QRPB01000016.1"/>
</dbReference>
<organism evidence="3 4">
    <name type="scientific">Agathobacter rectalis</name>
    <dbReference type="NCBI Taxonomy" id="39491"/>
    <lineage>
        <taxon>Bacteria</taxon>
        <taxon>Bacillati</taxon>
        <taxon>Bacillota</taxon>
        <taxon>Clostridia</taxon>
        <taxon>Lachnospirales</taxon>
        <taxon>Lachnospiraceae</taxon>
        <taxon>Agathobacter</taxon>
    </lineage>
</organism>
<dbReference type="EMBL" id="QSJS01000001">
    <property type="protein sequence ID" value="RHD97927.1"/>
    <property type="molecule type" value="Genomic_DNA"/>
</dbReference>
<evidence type="ECO:0000313" key="1">
    <source>
        <dbReference type="EMBL" id="RGZ75198.1"/>
    </source>
</evidence>
<dbReference type="Proteomes" id="UP000283431">
    <property type="component" value="Unassembled WGS sequence"/>
</dbReference>
<sequence length="77" mass="9072">MSKESGFLIYCMERYRYFKGLTGSDVAGIFDKYRIFDYITRYFESLHTMGDRCIVQDIDDYICGINGEGRLQGEIMR</sequence>
<dbReference type="Proteomes" id="UP000266698">
    <property type="component" value="Unassembled WGS sequence"/>
</dbReference>
<proteinExistence type="predicted"/>
<dbReference type="Pfam" id="PF12668">
    <property type="entry name" value="DUF3791"/>
    <property type="match status" value="1"/>
</dbReference>
<name>A0A396FQP7_9FIRM</name>
<evidence type="ECO:0000313" key="6">
    <source>
        <dbReference type="Proteomes" id="UP000284835"/>
    </source>
</evidence>
<dbReference type="EMBL" id="QRPB01000016">
    <property type="protein sequence ID" value="RHL77200.1"/>
    <property type="molecule type" value="Genomic_DNA"/>
</dbReference>
<evidence type="ECO:0000313" key="2">
    <source>
        <dbReference type="EMBL" id="RHD97927.1"/>
    </source>
</evidence>
<comment type="caution">
    <text evidence="3">The sequence shown here is derived from an EMBL/GenBank/DDBJ whole genome shotgun (WGS) entry which is preliminary data.</text>
</comment>
<evidence type="ECO:0000313" key="5">
    <source>
        <dbReference type="Proteomes" id="UP000283431"/>
    </source>
</evidence>
<gene>
    <name evidence="3" type="ORF">DW001_12335</name>
    <name evidence="2" type="ORF">DW775_00075</name>
    <name evidence="1" type="ORF">DW975_07645</name>
</gene>
<evidence type="ECO:0000313" key="3">
    <source>
        <dbReference type="EMBL" id="RHL77200.1"/>
    </source>
</evidence>